<dbReference type="Pfam" id="PF03795">
    <property type="entry name" value="YCII"/>
    <property type="match status" value="1"/>
</dbReference>
<dbReference type="RefSeq" id="WP_350016944.1">
    <property type="nucleotide sequence ID" value="NZ_CP157948.1"/>
</dbReference>
<evidence type="ECO:0000313" key="3">
    <source>
        <dbReference type="EMBL" id="XBS91185.1"/>
    </source>
</evidence>
<name>A0AAU7QP94_9GAMM</name>
<gene>
    <name evidence="3" type="ORF">ABNK63_05980</name>
</gene>
<dbReference type="Gene3D" id="3.30.70.1060">
    <property type="entry name" value="Dimeric alpha+beta barrel"/>
    <property type="match status" value="1"/>
</dbReference>
<dbReference type="InterPro" id="IPR005545">
    <property type="entry name" value="YCII"/>
</dbReference>
<protein>
    <submittedName>
        <fullName evidence="3">YciI family protein</fullName>
    </submittedName>
</protein>
<evidence type="ECO:0000259" key="2">
    <source>
        <dbReference type="Pfam" id="PF03795"/>
    </source>
</evidence>
<evidence type="ECO:0000256" key="1">
    <source>
        <dbReference type="ARBA" id="ARBA00007689"/>
    </source>
</evidence>
<organism evidence="3">
    <name type="scientific">Rhodanobacter sp. IGA1.0</name>
    <dbReference type="NCBI Taxonomy" id="3158582"/>
    <lineage>
        <taxon>Bacteria</taxon>
        <taxon>Pseudomonadati</taxon>
        <taxon>Pseudomonadota</taxon>
        <taxon>Gammaproteobacteria</taxon>
        <taxon>Lysobacterales</taxon>
        <taxon>Rhodanobacteraceae</taxon>
        <taxon>Rhodanobacter</taxon>
    </lineage>
</organism>
<accession>A0AAU7QP94</accession>
<dbReference type="InterPro" id="IPR011008">
    <property type="entry name" value="Dimeric_a/b-barrel"/>
</dbReference>
<dbReference type="SUPFAM" id="SSF54909">
    <property type="entry name" value="Dimeric alpha+beta barrel"/>
    <property type="match status" value="1"/>
</dbReference>
<reference evidence="3" key="1">
    <citation type="submission" date="2024-06" db="EMBL/GenBank/DDBJ databases">
        <authorList>
            <person name="Sun Y."/>
        </authorList>
    </citation>
    <scope>NUCLEOTIDE SEQUENCE</scope>
    <source>
        <strain evidence="3">IGA1.0</strain>
    </source>
</reference>
<dbReference type="AlphaFoldDB" id="A0AAU7QP94"/>
<sequence>MHRYLILLMRRPHPDPAVLPLHRAYLEGLRGQGQVELYGGFGDKSGGAYVLRAGDLAQATAIAHNDPAHISGGWDITVHEWLT</sequence>
<feature type="domain" description="YCII-related" evidence="2">
    <location>
        <begin position="4"/>
        <end position="77"/>
    </location>
</feature>
<proteinExistence type="inferred from homology"/>
<comment type="similarity">
    <text evidence="1">Belongs to the YciI family.</text>
</comment>
<dbReference type="EMBL" id="CP157948">
    <property type="protein sequence ID" value="XBS91185.1"/>
    <property type="molecule type" value="Genomic_DNA"/>
</dbReference>